<accession>X7ZZJ2</accession>
<feature type="compositionally biased region" description="Basic and acidic residues" evidence="1">
    <location>
        <begin position="271"/>
        <end position="286"/>
    </location>
</feature>
<evidence type="ECO:0000313" key="2">
    <source>
        <dbReference type="EMBL" id="EUA24138.1"/>
    </source>
</evidence>
<dbReference type="EMBL" id="JAOB01000064">
    <property type="protein sequence ID" value="EUA24138.1"/>
    <property type="molecule type" value="Genomic_DNA"/>
</dbReference>
<feature type="compositionally biased region" description="Basic residues" evidence="1">
    <location>
        <begin position="346"/>
        <end position="357"/>
    </location>
</feature>
<feature type="compositionally biased region" description="Low complexity" evidence="1">
    <location>
        <begin position="174"/>
        <end position="191"/>
    </location>
</feature>
<keyword evidence="2" id="KW-0378">Hydrolase</keyword>
<feature type="region of interest" description="Disordered" evidence="1">
    <location>
        <begin position="159"/>
        <end position="191"/>
    </location>
</feature>
<name>X7ZZJ2_MYCXE</name>
<feature type="region of interest" description="Disordered" evidence="1">
    <location>
        <begin position="1"/>
        <end position="84"/>
    </location>
</feature>
<comment type="caution">
    <text evidence="2">The sequence shown here is derived from an EMBL/GenBank/DDBJ whole genome shotgun (WGS) entry which is preliminary data.</text>
</comment>
<gene>
    <name evidence="2" type="ORF">I553_3959</name>
</gene>
<sequence>MLATAHPAYSAELDRQLEQTAGPGVGARRRAAGHGLGARADLREPRRCGAGDRRRDDSDRPPRSRRSPTTSPTPRSSSASKCPAQLPFEARTVALLNRGVPSFAVDTDGTLHTALMRSCTGWPSGIWIDEPRRSAPDGSGFQLQHWTHDFDYALVAAPATGDTPPSRPQRGVLPSAARRAGPRAPAGFPRSVAAARRTAGVVQLGALKAAATRWPAGGQSPSTPPSSPCGWSKPTAATPGPRRSTLARCQACVRGPAGRPAAASAGQRAARLPDRHAHRPPRDAPGARRPGRPGPEAEAAQPLTRATGCITAPRPRRRLPPSPTCTRTPWPPSGLRGGAAADRGQRLHRYRGARHPHPGMPARLGGRPASCR</sequence>
<feature type="region of interest" description="Disordered" evidence="1">
    <location>
        <begin position="256"/>
        <end position="372"/>
    </location>
</feature>
<dbReference type="PATRIC" id="fig|1299334.3.peg.6766"/>
<feature type="region of interest" description="Disordered" evidence="1">
    <location>
        <begin position="212"/>
        <end position="243"/>
    </location>
</feature>
<reference evidence="2" key="1">
    <citation type="submission" date="2014-01" db="EMBL/GenBank/DDBJ databases">
        <authorList>
            <person name="Brown-Elliot B."/>
            <person name="Wallace R."/>
            <person name="Lenaerts A."/>
            <person name="Ordway D."/>
            <person name="DeGroote M.A."/>
            <person name="Parker T."/>
            <person name="Sizemore C."/>
            <person name="Tallon L.J."/>
            <person name="Sadzewicz L.K."/>
            <person name="Sengamalay N."/>
            <person name="Fraser C.M."/>
            <person name="Hine E."/>
            <person name="Shefchek K.A."/>
            <person name="Das S.P."/>
            <person name="Tettelin H."/>
        </authorList>
    </citation>
    <scope>NUCLEOTIDE SEQUENCE [LARGE SCALE GENOMIC DNA]</scope>
    <source>
        <strain evidence="2">4042</strain>
    </source>
</reference>
<protein>
    <submittedName>
        <fullName evidence="2">Family 5 glycosyl hydrolase</fullName>
    </submittedName>
</protein>
<feature type="compositionally biased region" description="Low complexity" evidence="1">
    <location>
        <begin position="67"/>
        <end position="78"/>
    </location>
</feature>
<proteinExistence type="predicted"/>
<dbReference type="AlphaFoldDB" id="X7ZZJ2"/>
<organism evidence="2">
    <name type="scientific">Mycobacterium xenopi 4042</name>
    <dbReference type="NCBI Taxonomy" id="1299334"/>
    <lineage>
        <taxon>Bacteria</taxon>
        <taxon>Bacillati</taxon>
        <taxon>Actinomycetota</taxon>
        <taxon>Actinomycetes</taxon>
        <taxon>Mycobacteriales</taxon>
        <taxon>Mycobacteriaceae</taxon>
        <taxon>Mycobacterium</taxon>
    </lineage>
</organism>
<feature type="compositionally biased region" description="Low complexity" evidence="1">
    <location>
        <begin position="256"/>
        <end position="270"/>
    </location>
</feature>
<dbReference type="GO" id="GO:0016787">
    <property type="term" value="F:hydrolase activity"/>
    <property type="evidence" value="ECO:0007669"/>
    <property type="project" value="UniProtKB-KW"/>
</dbReference>
<feature type="compositionally biased region" description="Basic and acidic residues" evidence="1">
    <location>
        <begin position="40"/>
        <end position="62"/>
    </location>
</feature>
<evidence type="ECO:0000256" key="1">
    <source>
        <dbReference type="SAM" id="MobiDB-lite"/>
    </source>
</evidence>